<protein>
    <submittedName>
        <fullName evidence="1">Mitochondrial enolase superfamily member 1</fullName>
    </submittedName>
</protein>
<dbReference type="AlphaFoldDB" id="A0ABC9Y4P0"/>
<proteinExistence type="predicted"/>
<comment type="caution">
    <text evidence="1">The sequence shown here is derived from an EMBL/GenBank/DDBJ whole genome shotgun (WGS) entry which is preliminary data.</text>
</comment>
<dbReference type="EMBL" id="BAAFJT010000040">
    <property type="protein sequence ID" value="GAB0205010.1"/>
    <property type="molecule type" value="Genomic_DNA"/>
</dbReference>
<reference evidence="1 2" key="1">
    <citation type="submission" date="2024-06" db="EMBL/GenBank/DDBJ databases">
        <title>The draft genome of Grus japonensis, version 3.</title>
        <authorList>
            <person name="Nabeshima K."/>
            <person name="Suzuki S."/>
            <person name="Onuma M."/>
        </authorList>
    </citation>
    <scope>NUCLEOTIDE SEQUENCE [LARGE SCALE GENOMIC DNA]</scope>
    <source>
        <strain evidence="1 2">451A</strain>
    </source>
</reference>
<accession>A0ABC9Y4P0</accession>
<gene>
    <name evidence="1" type="ORF">GRJ2_002966600</name>
</gene>
<evidence type="ECO:0000313" key="2">
    <source>
        <dbReference type="Proteomes" id="UP001623348"/>
    </source>
</evidence>
<sequence>MPSLLQSLLLRQESQALEVGEEFWREKDLPLVKEDQVRDHLGKLDTLKYMDPDGMHPQVLRELADVIAMPLSIIFEKSWRTGEVPENWRKASVTPVFKKGRKEDPGNYRPVSLTSIPGKVMEQLILEVISKHVEEKKVVNSGQHGFTKGKSCLINLIAPCHGMTG</sequence>
<dbReference type="Proteomes" id="UP001623348">
    <property type="component" value="Unassembled WGS sequence"/>
</dbReference>
<organism evidence="1 2">
    <name type="scientific">Grus japonensis</name>
    <name type="common">Japanese crane</name>
    <name type="synonym">Red-crowned crane</name>
    <dbReference type="NCBI Taxonomy" id="30415"/>
    <lineage>
        <taxon>Eukaryota</taxon>
        <taxon>Metazoa</taxon>
        <taxon>Chordata</taxon>
        <taxon>Craniata</taxon>
        <taxon>Vertebrata</taxon>
        <taxon>Euteleostomi</taxon>
        <taxon>Archelosauria</taxon>
        <taxon>Archosauria</taxon>
        <taxon>Dinosauria</taxon>
        <taxon>Saurischia</taxon>
        <taxon>Theropoda</taxon>
        <taxon>Coelurosauria</taxon>
        <taxon>Aves</taxon>
        <taxon>Neognathae</taxon>
        <taxon>Neoaves</taxon>
        <taxon>Gruiformes</taxon>
        <taxon>Gruidae</taxon>
        <taxon>Grus</taxon>
    </lineage>
</organism>
<keyword evidence="2" id="KW-1185">Reference proteome</keyword>
<dbReference type="PANTHER" id="PTHR33395:SF22">
    <property type="entry name" value="REVERSE TRANSCRIPTASE DOMAIN-CONTAINING PROTEIN"/>
    <property type="match status" value="1"/>
</dbReference>
<name>A0ABC9Y4P0_GRUJA</name>
<dbReference type="PANTHER" id="PTHR33395">
    <property type="entry name" value="TRANSCRIPTASE, PUTATIVE-RELATED-RELATED"/>
    <property type="match status" value="1"/>
</dbReference>
<evidence type="ECO:0000313" key="1">
    <source>
        <dbReference type="EMBL" id="GAB0205010.1"/>
    </source>
</evidence>